<sequence length="142" mass="15582">MAKEFSVRLVLKLFIALGLACSCAMSFAQIPNTRSANGISYITGGVGEGEAKAILAEQKQWPLLLEFSQLENGKGVWIFGAMIRITDAKQQFVFDAQADGPYMLINLSPGEYALNASYQGVSQKRTISIKSDQNQKITLSWQ</sequence>
<evidence type="ECO:0000256" key="1">
    <source>
        <dbReference type="SAM" id="SignalP"/>
    </source>
</evidence>
<dbReference type="AlphaFoldDB" id="A0A240DY34"/>
<dbReference type="GO" id="GO:0030246">
    <property type="term" value="F:carbohydrate binding"/>
    <property type="evidence" value="ECO:0007669"/>
    <property type="project" value="InterPro"/>
</dbReference>
<organism evidence="2 3">
    <name type="scientific">Polynucleobacter meluiroseus</name>
    <dbReference type="NCBI Taxonomy" id="1938814"/>
    <lineage>
        <taxon>Bacteria</taxon>
        <taxon>Pseudomonadati</taxon>
        <taxon>Pseudomonadota</taxon>
        <taxon>Betaproteobacteria</taxon>
        <taxon>Burkholderiales</taxon>
        <taxon>Burkholderiaceae</taxon>
        <taxon>Polynucleobacter</taxon>
    </lineage>
</organism>
<keyword evidence="1" id="KW-0732">Signal</keyword>
<dbReference type="Proteomes" id="UP000218069">
    <property type="component" value="Unassembled WGS sequence"/>
</dbReference>
<proteinExistence type="predicted"/>
<accession>A0A240DY34</accession>
<dbReference type="SUPFAM" id="SSF49452">
    <property type="entry name" value="Starch-binding domain-like"/>
    <property type="match status" value="1"/>
</dbReference>
<name>A0A240DY34_9BURK</name>
<dbReference type="Gene3D" id="2.60.40.1120">
    <property type="entry name" value="Carboxypeptidase-like, regulatory domain"/>
    <property type="match status" value="1"/>
</dbReference>
<dbReference type="InterPro" id="IPR013784">
    <property type="entry name" value="Carb-bd-like_fold"/>
</dbReference>
<dbReference type="PROSITE" id="PS51257">
    <property type="entry name" value="PROKAR_LIPOPROTEIN"/>
    <property type="match status" value="1"/>
</dbReference>
<reference evidence="3" key="1">
    <citation type="submission" date="2017-08" db="EMBL/GenBank/DDBJ databases">
        <authorList>
            <person name="Varghese N."/>
            <person name="Submissions S."/>
        </authorList>
    </citation>
    <scope>NUCLEOTIDE SEQUENCE [LARGE SCALE GENOMIC DNA]</scope>
    <source>
        <strain evidence="3">AP-Melu-1000-B4</strain>
    </source>
</reference>
<feature type="chain" id="PRO_5012624989" description="Carboxypeptidase regulatory-like domain-containing protein" evidence="1">
    <location>
        <begin position="29"/>
        <end position="142"/>
    </location>
</feature>
<feature type="signal peptide" evidence="1">
    <location>
        <begin position="1"/>
        <end position="28"/>
    </location>
</feature>
<keyword evidence="3" id="KW-1185">Reference proteome</keyword>
<evidence type="ECO:0000313" key="2">
    <source>
        <dbReference type="EMBL" id="SNX28109.1"/>
    </source>
</evidence>
<protein>
    <recommendedName>
        <fullName evidence="4">Carboxypeptidase regulatory-like domain-containing protein</fullName>
    </recommendedName>
</protein>
<gene>
    <name evidence="2" type="ORF">SAMN06295945_0430</name>
</gene>
<evidence type="ECO:0008006" key="4">
    <source>
        <dbReference type="Google" id="ProtNLM"/>
    </source>
</evidence>
<evidence type="ECO:0000313" key="3">
    <source>
        <dbReference type="Proteomes" id="UP000218069"/>
    </source>
</evidence>
<dbReference type="EMBL" id="OANS01000001">
    <property type="protein sequence ID" value="SNX28109.1"/>
    <property type="molecule type" value="Genomic_DNA"/>
</dbReference>